<dbReference type="EMBL" id="FOIQ01000001">
    <property type="protein sequence ID" value="SEV81301.1"/>
    <property type="molecule type" value="Genomic_DNA"/>
</dbReference>
<name>A0A1I0LZ34_9BACT</name>
<keyword evidence="2" id="KW-1185">Reference proteome</keyword>
<organism evidence="1 2">
    <name type="scientific">Prevotella aff. ruminicola Tc2-24</name>
    <dbReference type="NCBI Taxonomy" id="81582"/>
    <lineage>
        <taxon>Bacteria</taxon>
        <taxon>Pseudomonadati</taxon>
        <taxon>Bacteroidota</taxon>
        <taxon>Bacteroidia</taxon>
        <taxon>Bacteroidales</taxon>
        <taxon>Prevotellaceae</taxon>
        <taxon>Prevotella</taxon>
    </lineage>
</organism>
<proteinExistence type="predicted"/>
<evidence type="ECO:0000313" key="1">
    <source>
        <dbReference type="EMBL" id="SEV81301.1"/>
    </source>
</evidence>
<dbReference type="Proteomes" id="UP000199373">
    <property type="component" value="Unassembled WGS sequence"/>
</dbReference>
<evidence type="ECO:0000313" key="2">
    <source>
        <dbReference type="Proteomes" id="UP000199373"/>
    </source>
</evidence>
<dbReference type="AlphaFoldDB" id="A0A1I0LZ34"/>
<sequence length="58" mass="6655">MAESFDKNLTVFILSILNFAYSYSFSAFAPVYQFGLDLIFFVQNYIISLFCANECCTL</sequence>
<protein>
    <submittedName>
        <fullName evidence="1">Uncharacterized protein</fullName>
    </submittedName>
</protein>
<accession>A0A1I0LZ34</accession>
<reference evidence="1 2" key="1">
    <citation type="submission" date="2016-10" db="EMBL/GenBank/DDBJ databases">
        <authorList>
            <person name="de Groot N.N."/>
        </authorList>
    </citation>
    <scope>NUCLEOTIDE SEQUENCE [LARGE SCALE GENOMIC DNA]</scope>
    <source>
        <strain evidence="1 2">TC2-24</strain>
    </source>
</reference>
<gene>
    <name evidence="1" type="ORF">SAMN04487850_0134</name>
</gene>